<dbReference type="Proteomes" id="UP001055439">
    <property type="component" value="Chromosome 2"/>
</dbReference>
<organism evidence="1 2">
    <name type="scientific">Musa troglodytarum</name>
    <name type="common">fe'i banana</name>
    <dbReference type="NCBI Taxonomy" id="320322"/>
    <lineage>
        <taxon>Eukaryota</taxon>
        <taxon>Viridiplantae</taxon>
        <taxon>Streptophyta</taxon>
        <taxon>Embryophyta</taxon>
        <taxon>Tracheophyta</taxon>
        <taxon>Spermatophyta</taxon>
        <taxon>Magnoliopsida</taxon>
        <taxon>Liliopsida</taxon>
        <taxon>Zingiberales</taxon>
        <taxon>Musaceae</taxon>
        <taxon>Musa</taxon>
    </lineage>
</organism>
<reference evidence="1" key="1">
    <citation type="submission" date="2022-05" db="EMBL/GenBank/DDBJ databases">
        <title>The Musa troglodytarum L. genome provides insights into the mechanism of non-climacteric behaviour and enrichment of carotenoids.</title>
        <authorList>
            <person name="Wang J."/>
        </authorList>
    </citation>
    <scope>NUCLEOTIDE SEQUENCE</scope>
    <source>
        <tissue evidence="1">Leaf</tissue>
    </source>
</reference>
<keyword evidence="2" id="KW-1185">Reference proteome</keyword>
<dbReference type="AlphaFoldDB" id="A0A9E7JPN6"/>
<evidence type="ECO:0000313" key="2">
    <source>
        <dbReference type="Proteomes" id="UP001055439"/>
    </source>
</evidence>
<dbReference type="Gene3D" id="1.10.1670.40">
    <property type="match status" value="1"/>
</dbReference>
<dbReference type="EMBL" id="CP097504">
    <property type="protein sequence ID" value="URD88813.1"/>
    <property type="molecule type" value="Genomic_DNA"/>
</dbReference>
<proteinExistence type="predicted"/>
<gene>
    <name evidence="1" type="ORF">MUK42_28788</name>
</gene>
<evidence type="ECO:0000313" key="1">
    <source>
        <dbReference type="EMBL" id="URD88813.1"/>
    </source>
</evidence>
<sequence length="144" mass="16025">MQQTGDRWRSYRSVGCWTMWRLLESKGTATTASSGTEAARPPNVFVGFTCWFKFFMRFQYPKVISRAYDDAPAWSGKYWLHSKDHSQRIEILGVEIAGSTADLVGASGGGGGRSLSTLSVEMQATVCFLEQVRGCDECVSLHRL</sequence>
<protein>
    <submittedName>
        <fullName evidence="1">Uncharacterized protein</fullName>
    </submittedName>
</protein>
<accession>A0A9E7JPN6</accession>
<dbReference type="OrthoDB" id="1936515at2759"/>
<name>A0A9E7JPN6_9LILI</name>